<keyword evidence="5" id="KW-0732">Signal</keyword>
<evidence type="ECO:0000256" key="9">
    <source>
        <dbReference type="ARBA" id="ARBA00023588"/>
    </source>
</evidence>
<dbReference type="AlphaFoldDB" id="A0A841N7C0"/>
<keyword evidence="6 13" id="KW-1133">Transmembrane helix</keyword>
<evidence type="ECO:0000256" key="12">
    <source>
        <dbReference type="ARBA" id="ARBA00025324"/>
    </source>
</evidence>
<reference evidence="14 15" key="1">
    <citation type="submission" date="2020-08" db="EMBL/GenBank/DDBJ databases">
        <title>Functional genomics of gut bacteria from endangered species of beetles.</title>
        <authorList>
            <person name="Carlos-Shanley C."/>
        </authorList>
    </citation>
    <scope>NUCLEOTIDE SEQUENCE [LARGE SCALE GENOMIC DNA]</scope>
    <source>
        <strain evidence="14 15">S00136</strain>
    </source>
</reference>
<accession>A0A841N7C0</accession>
<feature type="transmembrane region" description="Helical" evidence="13">
    <location>
        <begin position="30"/>
        <end position="48"/>
    </location>
</feature>
<evidence type="ECO:0000313" key="14">
    <source>
        <dbReference type="EMBL" id="MBB6372477.1"/>
    </source>
</evidence>
<dbReference type="UniPathway" id="UPA00029">
    <property type="reaction ID" value="UER00560"/>
</dbReference>
<dbReference type="GO" id="GO:0016746">
    <property type="term" value="F:acyltransferase activity"/>
    <property type="evidence" value="ECO:0007669"/>
    <property type="project" value="UniProtKB-KW"/>
</dbReference>
<proteinExistence type="inferred from homology"/>
<evidence type="ECO:0000256" key="4">
    <source>
        <dbReference type="ARBA" id="ARBA00022692"/>
    </source>
</evidence>
<dbReference type="GO" id="GO:0005886">
    <property type="term" value="C:plasma membrane"/>
    <property type="evidence" value="ECO:0007669"/>
    <property type="project" value="UniProtKB-SubCell"/>
</dbReference>
<keyword evidence="2" id="KW-1003">Cell membrane</keyword>
<keyword evidence="3" id="KW-0808">Transferase</keyword>
<dbReference type="Pfam" id="PF18927">
    <property type="entry name" value="CrtO"/>
    <property type="match status" value="1"/>
</dbReference>
<dbReference type="RefSeq" id="WP_184166167.1">
    <property type="nucleotide sequence ID" value="NZ_JACHLC010000006.1"/>
</dbReference>
<keyword evidence="4 13" id="KW-0812">Transmembrane</keyword>
<evidence type="ECO:0000256" key="6">
    <source>
        <dbReference type="ARBA" id="ARBA00022989"/>
    </source>
</evidence>
<comment type="subcellular location">
    <subcellularLocation>
        <location evidence="1">Cell membrane</location>
        <topology evidence="1">Single-pass membrane protein</topology>
    </subcellularLocation>
</comment>
<evidence type="ECO:0000256" key="2">
    <source>
        <dbReference type="ARBA" id="ARBA00022475"/>
    </source>
</evidence>
<comment type="caution">
    <text evidence="14">The sequence shown here is derived from an EMBL/GenBank/DDBJ whole genome shotgun (WGS) entry which is preliminary data.</text>
</comment>
<evidence type="ECO:0000256" key="7">
    <source>
        <dbReference type="ARBA" id="ARBA00023136"/>
    </source>
</evidence>
<keyword evidence="7 13" id="KW-0472">Membrane</keyword>
<evidence type="ECO:0000256" key="3">
    <source>
        <dbReference type="ARBA" id="ARBA00022679"/>
    </source>
</evidence>
<protein>
    <recommendedName>
        <fullName evidence="11">Glycosyl-4,4'-diaponeurosporenoate acyltransferase</fullName>
    </recommendedName>
</protein>
<gene>
    <name evidence="14" type="ORF">HNP36_003593</name>
</gene>
<evidence type="ECO:0000256" key="8">
    <source>
        <dbReference type="ARBA" id="ARBA00023315"/>
    </source>
</evidence>
<evidence type="ECO:0000256" key="13">
    <source>
        <dbReference type="SAM" id="Phobius"/>
    </source>
</evidence>
<dbReference type="EMBL" id="JACHLC010000006">
    <property type="protein sequence ID" value="MBB6372477.1"/>
    <property type="molecule type" value="Genomic_DNA"/>
</dbReference>
<name>A0A841N7C0_9FLAO</name>
<comment type="function">
    <text evidence="12">Catalyzes the acylation of glycosyl-4,4'-diaponeurosporenoate, i.e. the esterification of glucose at the C6'' position with the carboxyl group of the C(15) fatty acid 12-methyltetradecanoic acid, to yield staphyloxanthin. This is the last step in the biosynthesis of this orange pigment, present in most staphylococci strains.</text>
</comment>
<evidence type="ECO:0000256" key="11">
    <source>
        <dbReference type="ARBA" id="ARBA00023667"/>
    </source>
</evidence>
<keyword evidence="8" id="KW-0012">Acyltransferase</keyword>
<evidence type="ECO:0000313" key="15">
    <source>
        <dbReference type="Proteomes" id="UP000589738"/>
    </source>
</evidence>
<evidence type="ECO:0000256" key="5">
    <source>
        <dbReference type="ARBA" id="ARBA00022729"/>
    </source>
</evidence>
<dbReference type="Proteomes" id="UP000589738">
    <property type="component" value="Unassembled WGS sequence"/>
</dbReference>
<keyword evidence="15" id="KW-1185">Reference proteome</keyword>
<comment type="pathway">
    <text evidence="9">Carotenoid biosynthesis; staphyloxanthin biosynthesis; staphyloxanthin from farnesyl diphosphate: step 5/5.</text>
</comment>
<sequence length="178" mass="20651">MKKLLTLTLISIITIGLVYALVHYIRMDGFSFALALNFMLMACTLTFTETMKSKLNSPYFQEKAWEKKGKIYESLGINVYRKLLVAVGWEKLNKKSKPVKKNAAALANLYYRTKQDELGHLIIMIIVLGFNIFAAVKFGIIKSLWLLTSNILLNIYPVFLQRYNRPRIERVININKRR</sequence>
<evidence type="ECO:0000256" key="10">
    <source>
        <dbReference type="ARBA" id="ARBA00023603"/>
    </source>
</evidence>
<evidence type="ECO:0000256" key="1">
    <source>
        <dbReference type="ARBA" id="ARBA00004162"/>
    </source>
</evidence>
<dbReference type="InterPro" id="IPR044021">
    <property type="entry name" value="CrtO"/>
</dbReference>
<organism evidence="14 15">
    <name type="scientific">Chryseobacterium shigense</name>
    <dbReference type="NCBI Taxonomy" id="297244"/>
    <lineage>
        <taxon>Bacteria</taxon>
        <taxon>Pseudomonadati</taxon>
        <taxon>Bacteroidota</taxon>
        <taxon>Flavobacteriia</taxon>
        <taxon>Flavobacteriales</taxon>
        <taxon>Weeksellaceae</taxon>
        <taxon>Chryseobacterium group</taxon>
        <taxon>Chryseobacterium</taxon>
    </lineage>
</organism>
<comment type="similarity">
    <text evidence="10">Belongs to the acyltransferase CrtO family.</text>
</comment>
<feature type="transmembrane region" description="Helical" evidence="13">
    <location>
        <begin position="118"/>
        <end position="138"/>
    </location>
</feature>